<evidence type="ECO:0000313" key="4">
    <source>
        <dbReference type="EMBL" id="GGF00492.1"/>
    </source>
</evidence>
<dbReference type="EMBL" id="FRBH01000005">
    <property type="protein sequence ID" value="SHL03936.1"/>
    <property type="molecule type" value="Genomic_DNA"/>
</dbReference>
<keyword evidence="2" id="KW-0012">Acyltransferase</keyword>
<dbReference type="PANTHER" id="PTHR43800">
    <property type="entry name" value="PEPTIDYL-LYSINE N-ACETYLTRANSFERASE YJAB"/>
    <property type="match status" value="1"/>
</dbReference>
<sequence length="151" mass="17602">MINIRTDFTIRESTHKDIKIMVDIWYKASVISHDFIPLAYWQENIEAMETIYLPSSENYVIIKSGEIIGFVALINQYLASIFISPENQRMGVGKELMKFVKSIRNNLELKVYCKNEPTVQFYKSQGFSIIDNSIDDSTGEKEYVMQWIINN</sequence>
<dbReference type="Pfam" id="PF13508">
    <property type="entry name" value="Acetyltransf_7"/>
    <property type="match status" value="1"/>
</dbReference>
<dbReference type="NCBIfam" id="NF007853">
    <property type="entry name" value="PRK10562.1"/>
    <property type="match status" value="1"/>
</dbReference>
<dbReference type="SUPFAM" id="SSF55729">
    <property type="entry name" value="Acyl-CoA N-acyltransferases (Nat)"/>
    <property type="match status" value="1"/>
</dbReference>
<dbReference type="Proteomes" id="UP000184120">
    <property type="component" value="Unassembled WGS sequence"/>
</dbReference>
<proteinExistence type="predicted"/>
<evidence type="ECO:0000313" key="7">
    <source>
        <dbReference type="Proteomes" id="UP000650994"/>
    </source>
</evidence>
<dbReference type="Proteomes" id="UP000650994">
    <property type="component" value="Unassembled WGS sequence"/>
</dbReference>
<evidence type="ECO:0000313" key="6">
    <source>
        <dbReference type="Proteomes" id="UP000184120"/>
    </source>
</evidence>
<keyword evidence="7" id="KW-1185">Reference proteome</keyword>
<name>A0A1M6XDA6_9FLAO</name>
<evidence type="ECO:0000259" key="3">
    <source>
        <dbReference type="PROSITE" id="PS51186"/>
    </source>
</evidence>
<reference evidence="5" key="3">
    <citation type="submission" date="2016-11" db="EMBL/GenBank/DDBJ databases">
        <authorList>
            <person name="Jaros S."/>
            <person name="Januszkiewicz K."/>
            <person name="Wedrychowicz H."/>
        </authorList>
    </citation>
    <scope>NUCLEOTIDE SEQUENCE [LARGE SCALE GENOMIC DNA]</scope>
    <source>
        <strain evidence="5">DSM 27989</strain>
    </source>
</reference>
<keyword evidence="1 5" id="KW-0808">Transferase</keyword>
<dbReference type="EMBL" id="BMFL01000011">
    <property type="protein sequence ID" value="GGF00492.1"/>
    <property type="molecule type" value="Genomic_DNA"/>
</dbReference>
<dbReference type="InterPro" id="IPR000182">
    <property type="entry name" value="GNAT_dom"/>
</dbReference>
<reference evidence="4" key="1">
    <citation type="journal article" date="2014" name="Int. J. Syst. Evol. Microbiol.">
        <title>Complete genome of a new Firmicutes species belonging to the dominant human colonic microbiota ('Ruminococcus bicirculans') reveals two chromosomes and a selective capacity to utilize plant glucans.</title>
        <authorList>
            <consortium name="NISC Comparative Sequencing Program"/>
            <person name="Wegmann U."/>
            <person name="Louis P."/>
            <person name="Goesmann A."/>
            <person name="Henrissat B."/>
            <person name="Duncan S.H."/>
            <person name="Flint H.J."/>
        </authorList>
    </citation>
    <scope>NUCLEOTIDE SEQUENCE</scope>
    <source>
        <strain evidence="4">CGMCC 1.12707</strain>
    </source>
</reference>
<evidence type="ECO:0000256" key="2">
    <source>
        <dbReference type="ARBA" id="ARBA00023315"/>
    </source>
</evidence>
<dbReference type="GO" id="GO:0016747">
    <property type="term" value="F:acyltransferase activity, transferring groups other than amino-acyl groups"/>
    <property type="evidence" value="ECO:0007669"/>
    <property type="project" value="InterPro"/>
</dbReference>
<dbReference type="Gene3D" id="3.40.630.30">
    <property type="match status" value="1"/>
</dbReference>
<dbReference type="AlphaFoldDB" id="A0A1M6XDA6"/>
<dbReference type="STRING" id="1434701.SAMN05443634_105207"/>
<dbReference type="OrthoDB" id="9788916at2"/>
<protein>
    <submittedName>
        <fullName evidence="4">N-acetyltransferase</fullName>
    </submittedName>
    <submittedName>
        <fullName evidence="5">Putative acetyltransferase</fullName>
    </submittedName>
</protein>
<dbReference type="InterPro" id="IPR016181">
    <property type="entry name" value="Acyl_CoA_acyltransferase"/>
</dbReference>
<reference evidence="7" key="4">
    <citation type="journal article" date="2019" name="Int. J. Syst. Evol. Microbiol.">
        <title>The Global Catalogue of Microorganisms (GCM) 10K type strain sequencing project: providing services to taxonomists for standard genome sequencing and annotation.</title>
        <authorList>
            <consortium name="The Broad Institute Genomics Platform"/>
            <consortium name="The Broad Institute Genome Sequencing Center for Infectious Disease"/>
            <person name="Wu L."/>
            <person name="Ma J."/>
        </authorList>
    </citation>
    <scope>NUCLEOTIDE SEQUENCE [LARGE SCALE GENOMIC DNA]</scope>
    <source>
        <strain evidence="7">CGMCC 1.12707</strain>
    </source>
</reference>
<dbReference type="PROSITE" id="PS51186">
    <property type="entry name" value="GNAT"/>
    <property type="match status" value="1"/>
</dbReference>
<evidence type="ECO:0000313" key="5">
    <source>
        <dbReference type="EMBL" id="SHL03936.1"/>
    </source>
</evidence>
<dbReference type="RefSeq" id="WP_072931273.1">
    <property type="nucleotide sequence ID" value="NZ_BMFL01000011.1"/>
</dbReference>
<feature type="domain" description="N-acetyltransferase" evidence="3">
    <location>
        <begin position="8"/>
        <end position="150"/>
    </location>
</feature>
<evidence type="ECO:0000256" key="1">
    <source>
        <dbReference type="ARBA" id="ARBA00022679"/>
    </source>
</evidence>
<dbReference type="PANTHER" id="PTHR43800:SF1">
    <property type="entry name" value="PEPTIDYL-LYSINE N-ACETYLTRANSFERASE YJAB"/>
    <property type="match status" value="1"/>
</dbReference>
<organism evidence="5 6">
    <name type="scientific">Chishuiella changwenlii</name>
    <dbReference type="NCBI Taxonomy" id="1434701"/>
    <lineage>
        <taxon>Bacteria</taxon>
        <taxon>Pseudomonadati</taxon>
        <taxon>Bacteroidota</taxon>
        <taxon>Flavobacteriia</taxon>
        <taxon>Flavobacteriales</taxon>
        <taxon>Weeksellaceae</taxon>
        <taxon>Chishuiella</taxon>
    </lineage>
</organism>
<reference evidence="6" key="2">
    <citation type="submission" date="2016-11" db="EMBL/GenBank/DDBJ databases">
        <authorList>
            <person name="Varghese N."/>
            <person name="Submissions S."/>
        </authorList>
    </citation>
    <scope>NUCLEOTIDE SEQUENCE [LARGE SCALE GENOMIC DNA]</scope>
    <source>
        <strain evidence="6">DSM 27989</strain>
    </source>
</reference>
<dbReference type="CDD" id="cd04301">
    <property type="entry name" value="NAT_SF"/>
    <property type="match status" value="1"/>
</dbReference>
<reference evidence="4" key="5">
    <citation type="submission" date="2024-05" db="EMBL/GenBank/DDBJ databases">
        <authorList>
            <person name="Sun Q."/>
            <person name="Zhou Y."/>
        </authorList>
    </citation>
    <scope>NUCLEOTIDE SEQUENCE</scope>
    <source>
        <strain evidence="4">CGMCC 1.12707</strain>
    </source>
</reference>
<accession>A0A1M6XDA6</accession>
<gene>
    <name evidence="4" type="ORF">GCM10010984_17600</name>
    <name evidence="5" type="ORF">SAMN05443634_105207</name>
</gene>